<comment type="caution">
    <text evidence="5">The sequence shown here is derived from an EMBL/GenBank/DDBJ whole genome shotgun (WGS) entry which is preliminary data.</text>
</comment>
<feature type="domain" description="NmrA-like" evidence="4">
    <location>
        <begin position="28"/>
        <end position="289"/>
    </location>
</feature>
<gene>
    <name evidence="5" type="ORF">NX794_13810</name>
</gene>
<comment type="similarity">
    <text evidence="1">Belongs to the NmrA-type oxidoreductase family.</text>
</comment>
<evidence type="ECO:0000313" key="5">
    <source>
        <dbReference type="EMBL" id="MCS0602275.1"/>
    </source>
</evidence>
<dbReference type="Pfam" id="PF05368">
    <property type="entry name" value="NmrA"/>
    <property type="match status" value="1"/>
</dbReference>
<evidence type="ECO:0000256" key="1">
    <source>
        <dbReference type="ARBA" id="ARBA00006328"/>
    </source>
</evidence>
<dbReference type="Gene3D" id="3.40.50.720">
    <property type="entry name" value="NAD(P)-binding Rossmann-like Domain"/>
    <property type="match status" value="1"/>
</dbReference>
<evidence type="ECO:0000256" key="3">
    <source>
        <dbReference type="SAM" id="MobiDB-lite"/>
    </source>
</evidence>
<dbReference type="SUPFAM" id="SSF51735">
    <property type="entry name" value="NAD(P)-binding Rossmann-fold domains"/>
    <property type="match status" value="1"/>
</dbReference>
<dbReference type="Proteomes" id="UP001205612">
    <property type="component" value="Unassembled WGS sequence"/>
</dbReference>
<dbReference type="EMBL" id="JANUGP010000008">
    <property type="protein sequence ID" value="MCS0602275.1"/>
    <property type="molecule type" value="Genomic_DNA"/>
</dbReference>
<dbReference type="RefSeq" id="WP_258778785.1">
    <property type="nucleotide sequence ID" value="NZ_JANUGP010000008.1"/>
</dbReference>
<dbReference type="PANTHER" id="PTHR42748">
    <property type="entry name" value="NITROGEN METABOLITE REPRESSION PROTEIN NMRA FAMILY MEMBER"/>
    <property type="match status" value="1"/>
</dbReference>
<dbReference type="InterPro" id="IPR008030">
    <property type="entry name" value="NmrA-like"/>
</dbReference>
<reference evidence="5 6" key="1">
    <citation type="submission" date="2022-08" db="EMBL/GenBank/DDBJ databases">
        <authorList>
            <person name="Somphong A."/>
            <person name="Phongsopitanun W."/>
        </authorList>
    </citation>
    <scope>NUCLEOTIDE SEQUENCE [LARGE SCALE GENOMIC DNA]</scope>
    <source>
        <strain evidence="5 6">LP11</strain>
    </source>
</reference>
<dbReference type="InterPro" id="IPR051164">
    <property type="entry name" value="NmrA-like_oxidored"/>
</dbReference>
<evidence type="ECO:0000259" key="4">
    <source>
        <dbReference type="Pfam" id="PF05368"/>
    </source>
</evidence>
<feature type="region of interest" description="Disordered" evidence="3">
    <location>
        <begin position="1"/>
        <end position="33"/>
    </location>
</feature>
<evidence type="ECO:0000313" key="6">
    <source>
        <dbReference type="Proteomes" id="UP001205612"/>
    </source>
</evidence>
<dbReference type="InterPro" id="IPR036291">
    <property type="entry name" value="NAD(P)-bd_dom_sf"/>
</dbReference>
<accession>A0ABT2B179</accession>
<protein>
    <submittedName>
        <fullName evidence="5">NmrA/HSCARG family protein</fullName>
    </submittedName>
</protein>
<dbReference type="CDD" id="cd05251">
    <property type="entry name" value="NmrA_like_SDR_a"/>
    <property type="match status" value="1"/>
</dbReference>
<keyword evidence="6" id="KW-1185">Reference proteome</keyword>
<name>A0ABT2B179_9ACTN</name>
<dbReference type="PANTHER" id="PTHR42748:SF7">
    <property type="entry name" value="NMRA LIKE REDOX SENSOR 1-RELATED"/>
    <property type="match status" value="1"/>
</dbReference>
<proteinExistence type="inferred from homology"/>
<organism evidence="5 6">
    <name type="scientific">Streptomyces pyxinicus</name>
    <dbReference type="NCBI Taxonomy" id="2970331"/>
    <lineage>
        <taxon>Bacteria</taxon>
        <taxon>Bacillati</taxon>
        <taxon>Actinomycetota</taxon>
        <taxon>Actinomycetes</taxon>
        <taxon>Kitasatosporales</taxon>
        <taxon>Streptomycetaceae</taxon>
        <taxon>Streptomyces</taxon>
    </lineage>
</organism>
<keyword evidence="2" id="KW-0521">NADP</keyword>
<dbReference type="Gene3D" id="3.90.25.10">
    <property type="entry name" value="UDP-galactose 4-epimerase, domain 1"/>
    <property type="match status" value="1"/>
</dbReference>
<sequence length="312" mass="33485">MNEAGRPPGGHKGAPAARRPEAAGETGPVLVTGATGLQGGAVARELLRRGRDTRALVRDPDAPAARRLAALGATLRRGDLDDEASLRRAMDGVRGVFSVQTFMTPAGLGGEVRQGRAVARAALAAGVAHVVYSSVGGAERHSGVPHFDSKRGIERYLAELGVPHTVLRPAFFMDNFAAHGVPREDGVLVVRLALRPNTRVQFIAVDDIAYFAAEAFERPQEYLSRSMELAGDELTATEVAEAFARRTGSPARFEELPLDAVAASPHLPNAPEIALMFEWFQRHGYRADIPALRAEHPGLRDFTTYLESVDIG</sequence>
<evidence type="ECO:0000256" key="2">
    <source>
        <dbReference type="ARBA" id="ARBA00022857"/>
    </source>
</evidence>